<evidence type="ECO:0000256" key="2">
    <source>
        <dbReference type="ARBA" id="ARBA00022481"/>
    </source>
</evidence>
<reference evidence="7" key="1">
    <citation type="journal article" date="2019" name="Nat. Commun.">
        <title>Expansion of phycobilisome linker gene families in mesophilic red algae.</title>
        <authorList>
            <person name="Lee J."/>
            <person name="Kim D."/>
            <person name="Bhattacharya D."/>
            <person name="Yoon H.S."/>
        </authorList>
    </citation>
    <scope>NUCLEOTIDE SEQUENCE [LARGE SCALE GENOMIC DNA]</scope>
    <source>
        <strain evidence="7">CCMP 1328</strain>
    </source>
</reference>
<evidence type="ECO:0000256" key="3">
    <source>
        <dbReference type="ARBA" id="ARBA00022917"/>
    </source>
</evidence>
<dbReference type="Proteomes" id="UP000324585">
    <property type="component" value="Unassembled WGS sequence"/>
</dbReference>
<evidence type="ECO:0000313" key="7">
    <source>
        <dbReference type="Proteomes" id="UP000324585"/>
    </source>
</evidence>
<dbReference type="SMART" id="SM00937">
    <property type="entry name" value="PCRF"/>
    <property type="match status" value="1"/>
</dbReference>
<evidence type="ECO:0000256" key="4">
    <source>
        <dbReference type="SAM" id="MobiDB-lite"/>
    </source>
</evidence>
<dbReference type="GO" id="GO:0003747">
    <property type="term" value="F:translation release factor activity"/>
    <property type="evidence" value="ECO:0007669"/>
    <property type="project" value="InterPro"/>
</dbReference>
<dbReference type="InterPro" id="IPR005139">
    <property type="entry name" value="PCRF"/>
</dbReference>
<keyword evidence="2" id="KW-0488">Methylation</keyword>
<dbReference type="OrthoDB" id="2019491at2759"/>
<protein>
    <submittedName>
        <fullName evidence="6">Peptide chain release factor 1</fullName>
    </submittedName>
</protein>
<dbReference type="Gene3D" id="3.30.160.20">
    <property type="match status" value="1"/>
</dbReference>
<gene>
    <name evidence="6" type="ORF">FVE85_8194</name>
</gene>
<sequence>MEATQARAEECLRDPGSNVFSQGGTKVLSLGRVHVRAKTYGSRTHDTPKPARMARAVVQSISGGGVRLGRECIRAARSHAAPLHLQLRRTVWSCCSRNVQHPMRHVLCAATERTAKRTRPEIIHARAAKDIPRRLWGARRIGTTTARPSRKATATVADKGTATEAESTEDGDEEEEDEQEDLETRRQRVLEERVRTIDFDRKVWPRARQFLARYSAASAALTGEDCASLTSEQLAHYSRECGIFAQLHERAQEYEQMQADLREVREILLLASKNPTPHEDADAMLFRSELEAMQERSKEMQLGIAMEMIRLVHKLGIGEMSGLAPGPGMLHSGSGSNNGNSSSNTAVMMEIRAGTGGTEAKLFVAELAEMYSQLAMRQGWRCELLSASRDEGASGVAGFRDATLKLAGEGAHALLRFEAGVHRVQRVPSTESSGRLHTSTVSVAVLPFDEDRLARVDVEVLESDIRIDTFRSQGAGGQSVNKSESAVRITHMPTGTVVTCQDERSQLQNRASAMRTLHMRLRAAKLAVAVAAETSQRRAQLGATPGERSDRIRTYNFPQSRVTDHRIPGLTVVGNISDVMLGGDSLLRILDELHAHDENAALQAIIAQAFS</sequence>
<dbReference type="InterPro" id="IPR045853">
    <property type="entry name" value="Pep_chain_release_fac_I_sf"/>
</dbReference>
<evidence type="ECO:0000313" key="6">
    <source>
        <dbReference type="EMBL" id="KAA8492687.1"/>
    </source>
</evidence>
<organism evidence="6 7">
    <name type="scientific">Porphyridium purpureum</name>
    <name type="common">Red alga</name>
    <name type="synonym">Porphyridium cruentum</name>
    <dbReference type="NCBI Taxonomy" id="35688"/>
    <lineage>
        <taxon>Eukaryota</taxon>
        <taxon>Rhodophyta</taxon>
        <taxon>Bangiophyceae</taxon>
        <taxon>Porphyridiales</taxon>
        <taxon>Porphyridiaceae</taxon>
        <taxon>Porphyridium</taxon>
    </lineage>
</organism>
<evidence type="ECO:0000259" key="5">
    <source>
        <dbReference type="PROSITE" id="PS00745"/>
    </source>
</evidence>
<dbReference type="EMBL" id="VRMN01000009">
    <property type="protein sequence ID" value="KAA8492687.1"/>
    <property type="molecule type" value="Genomic_DNA"/>
</dbReference>
<dbReference type="PANTHER" id="PTHR43804:SF7">
    <property type="entry name" value="LD18447P"/>
    <property type="match status" value="1"/>
</dbReference>
<dbReference type="InterPro" id="IPR050057">
    <property type="entry name" value="Prokaryotic/Mito_RF"/>
</dbReference>
<dbReference type="Pfam" id="PF00472">
    <property type="entry name" value="RF-1"/>
    <property type="match status" value="1"/>
</dbReference>
<comment type="similarity">
    <text evidence="1">Belongs to the prokaryotic/mitochondrial release factor family.</text>
</comment>
<dbReference type="Gene3D" id="6.10.140.1950">
    <property type="match status" value="1"/>
</dbReference>
<dbReference type="SUPFAM" id="SSF75620">
    <property type="entry name" value="Release factor"/>
    <property type="match status" value="1"/>
</dbReference>
<feature type="compositionally biased region" description="Acidic residues" evidence="4">
    <location>
        <begin position="166"/>
        <end position="181"/>
    </location>
</feature>
<keyword evidence="3" id="KW-0648">Protein biosynthesis</keyword>
<feature type="region of interest" description="Disordered" evidence="4">
    <location>
        <begin position="136"/>
        <end position="185"/>
    </location>
</feature>
<dbReference type="InterPro" id="IPR000352">
    <property type="entry name" value="Pep_chain_release_fac_I"/>
</dbReference>
<comment type="caution">
    <text evidence="6">The sequence shown here is derived from an EMBL/GenBank/DDBJ whole genome shotgun (WGS) entry which is preliminary data.</text>
</comment>
<keyword evidence="7" id="KW-1185">Reference proteome</keyword>
<accession>A0A5J4YQL8</accession>
<feature type="domain" description="Prokaryotic-type class I peptide chain release factors" evidence="5">
    <location>
        <begin position="471"/>
        <end position="487"/>
    </location>
</feature>
<dbReference type="Gene3D" id="3.30.70.1660">
    <property type="match status" value="1"/>
</dbReference>
<dbReference type="Pfam" id="PF03462">
    <property type="entry name" value="PCRF"/>
    <property type="match status" value="1"/>
</dbReference>
<dbReference type="FunFam" id="3.30.160.20:FF:000004">
    <property type="entry name" value="Peptide chain release factor 1"/>
    <property type="match status" value="1"/>
</dbReference>
<dbReference type="AlphaFoldDB" id="A0A5J4YQL8"/>
<evidence type="ECO:0000256" key="1">
    <source>
        <dbReference type="ARBA" id="ARBA00010835"/>
    </source>
</evidence>
<dbReference type="PROSITE" id="PS00745">
    <property type="entry name" value="RF_PROK_I"/>
    <property type="match status" value="1"/>
</dbReference>
<name>A0A5J4YQL8_PORPP</name>
<proteinExistence type="inferred from homology"/>
<dbReference type="GO" id="GO:0005737">
    <property type="term" value="C:cytoplasm"/>
    <property type="evidence" value="ECO:0007669"/>
    <property type="project" value="UniProtKB-ARBA"/>
</dbReference>
<dbReference type="PANTHER" id="PTHR43804">
    <property type="entry name" value="LD18447P"/>
    <property type="match status" value="1"/>
</dbReference>